<feature type="signal peptide" evidence="1">
    <location>
        <begin position="1"/>
        <end position="20"/>
    </location>
</feature>
<evidence type="ECO:0000313" key="7">
    <source>
        <dbReference type="EMBL" id="KAB4486989.1"/>
    </source>
</evidence>
<dbReference type="Pfam" id="PF11396">
    <property type="entry name" value="PepSY_like"/>
    <property type="match status" value="1"/>
</dbReference>
<dbReference type="Proteomes" id="UP000440614">
    <property type="component" value="Unassembled WGS sequence"/>
</dbReference>
<reference evidence="12 13" key="2">
    <citation type="journal article" date="2019" name="Nat. Med.">
        <title>A library of human gut bacterial isolates paired with longitudinal multiomics data enables mechanistic microbiome research.</title>
        <authorList>
            <person name="Poyet M."/>
            <person name="Groussin M."/>
            <person name="Gibbons S.M."/>
            <person name="Avila-Pacheco J."/>
            <person name="Jiang X."/>
            <person name="Kearney S.M."/>
            <person name="Perrotta A.R."/>
            <person name="Berdy B."/>
            <person name="Zhao S."/>
            <person name="Lieberman T.D."/>
            <person name="Swanson P.K."/>
            <person name="Smith M."/>
            <person name="Roesemann S."/>
            <person name="Alexander J.E."/>
            <person name="Rich S.A."/>
            <person name="Livny J."/>
            <person name="Vlamakis H."/>
            <person name="Clish C."/>
            <person name="Bullock K."/>
            <person name="Deik A."/>
            <person name="Scott J."/>
            <person name="Pierce K.A."/>
            <person name="Xavier R.J."/>
            <person name="Alm E.J."/>
        </authorList>
    </citation>
    <scope>NUCLEOTIDE SEQUENCE [LARGE SCALE GENOMIC DNA]</scope>
    <source>
        <strain evidence="6 16">BIOML-A156</strain>
        <strain evidence="5 12">BIOML-A160</strain>
        <strain evidence="7 13">BIOML-A162</strain>
        <strain evidence="4 15">BIOML-A165</strain>
        <strain evidence="3 14">BIOML-A188</strain>
    </source>
</reference>
<dbReference type="EMBL" id="WCSB01000002">
    <property type="protein sequence ID" value="KAB4454758.1"/>
    <property type="molecule type" value="Genomic_DNA"/>
</dbReference>
<evidence type="ECO:0000256" key="1">
    <source>
        <dbReference type="SAM" id="SignalP"/>
    </source>
</evidence>
<evidence type="ECO:0000313" key="10">
    <source>
        <dbReference type="EMBL" id="UYU69759.1"/>
    </source>
</evidence>
<dbReference type="Proteomes" id="UP001156216">
    <property type="component" value="Chromosome"/>
</dbReference>
<dbReference type="EMBL" id="JAHYQA010000001">
    <property type="protein sequence ID" value="MCE9235879.1"/>
    <property type="molecule type" value="Genomic_DNA"/>
</dbReference>
<evidence type="ECO:0000313" key="15">
    <source>
        <dbReference type="Proteomes" id="UP000460317"/>
    </source>
</evidence>
<sequence>MKKILSLLVMAIVAIQFSFAGDVITKDMNQLPLPARNFINRHFTKPQVAHIKIDKDLLESAKYEVLLTDGTEIDFDSKGNWEEVSASKGHAVPASVVPSFAVSYLKEHNFTEPVTKVERDRKGYEVELSTGVSFKFDKKGKFLKADD</sequence>
<dbReference type="EMBL" id="WCSY01000015">
    <property type="protein sequence ID" value="KAB4310438.1"/>
    <property type="molecule type" value="Genomic_DNA"/>
</dbReference>
<evidence type="ECO:0000313" key="6">
    <source>
        <dbReference type="EMBL" id="KAB4474817.1"/>
    </source>
</evidence>
<accession>A0A139KL61</accession>
<dbReference type="Proteomes" id="UP000488521">
    <property type="component" value="Unassembled WGS sequence"/>
</dbReference>
<evidence type="ECO:0000313" key="16">
    <source>
        <dbReference type="Proteomes" id="UP000488521"/>
    </source>
</evidence>
<keyword evidence="1" id="KW-0732">Signal</keyword>
<dbReference type="Proteomes" id="UP001200544">
    <property type="component" value="Unassembled WGS sequence"/>
</dbReference>
<dbReference type="Proteomes" id="UP000460317">
    <property type="component" value="Unassembled WGS sequence"/>
</dbReference>
<evidence type="ECO:0000259" key="2">
    <source>
        <dbReference type="Pfam" id="PF11396"/>
    </source>
</evidence>
<proteinExistence type="predicted"/>
<reference evidence="8" key="4">
    <citation type="submission" date="2021-07" db="EMBL/GenBank/DDBJ databases">
        <title>Comparative genomics of Bacteroides fragilis group isolates reveals species-dependent resistance mechanisms and validates clinical tools for resistance prediction.</title>
        <authorList>
            <person name="Wallace M.J."/>
            <person name="Jean S."/>
            <person name="Wallace M.A."/>
            <person name="Carey-Ann B.D."/>
            <person name="Dantas G."/>
        </authorList>
    </citation>
    <scope>NUCLEOTIDE SEQUENCE</scope>
    <source>
        <strain evidence="8">BJH_160</strain>
    </source>
</reference>
<dbReference type="EMBL" id="WCRS01000005">
    <property type="protein sequence ID" value="KAB4474817.1"/>
    <property type="molecule type" value="Genomic_DNA"/>
</dbReference>
<dbReference type="EMBL" id="WCRY01000002">
    <property type="protein sequence ID" value="KAB4486989.1"/>
    <property type="molecule type" value="Genomic_DNA"/>
</dbReference>
<dbReference type="InterPro" id="IPR021533">
    <property type="entry name" value="PepSY-like"/>
</dbReference>
<dbReference type="EMBL" id="WCRW01000001">
    <property type="protein sequence ID" value="KAB4458762.1"/>
    <property type="molecule type" value="Genomic_DNA"/>
</dbReference>
<dbReference type="EMBL" id="QROV01000048">
    <property type="protein sequence ID" value="RHL52617.1"/>
    <property type="molecule type" value="Genomic_DNA"/>
</dbReference>
<dbReference type="Proteomes" id="UP000436825">
    <property type="component" value="Unassembled WGS sequence"/>
</dbReference>
<evidence type="ECO:0000313" key="13">
    <source>
        <dbReference type="Proteomes" id="UP000436858"/>
    </source>
</evidence>
<name>A0A139KL61_BACT4</name>
<evidence type="ECO:0000313" key="8">
    <source>
        <dbReference type="EMBL" id="MCE9235879.1"/>
    </source>
</evidence>
<dbReference type="EMBL" id="CP083681">
    <property type="protein sequence ID" value="UYU69759.1"/>
    <property type="molecule type" value="Genomic_DNA"/>
</dbReference>
<reference evidence="9 11" key="1">
    <citation type="submission" date="2018-08" db="EMBL/GenBank/DDBJ databases">
        <title>A genome reference for cultivated species of the human gut microbiota.</title>
        <authorList>
            <person name="Zou Y."/>
            <person name="Xue W."/>
            <person name="Luo G."/>
        </authorList>
    </citation>
    <scope>NUCLEOTIDE SEQUENCE [LARGE SCALE GENOMIC DNA]</scope>
    <source>
        <strain evidence="9 11">AF37-12</strain>
    </source>
</reference>
<dbReference type="Gene3D" id="3.40.1420.30">
    <property type="match status" value="1"/>
</dbReference>
<evidence type="ECO:0000313" key="11">
    <source>
        <dbReference type="Proteomes" id="UP000283616"/>
    </source>
</evidence>
<reference evidence="10" key="3">
    <citation type="submission" date="2021-06" db="EMBL/GenBank/DDBJ databases">
        <title>Interrogation of the integrated mobile genetic elements in gut-associated Bacteroides with a consensus prediction approach.</title>
        <authorList>
            <person name="Campbell D.E."/>
            <person name="Leigh J.R."/>
            <person name="Kim T."/>
            <person name="England W."/>
            <person name="Whitaker R.J."/>
            <person name="Degnan P.H."/>
        </authorList>
    </citation>
    <scope>NUCLEOTIDE SEQUENCE</scope>
    <source>
        <strain evidence="10">VPI-BTDOT2</strain>
    </source>
</reference>
<evidence type="ECO:0000313" key="3">
    <source>
        <dbReference type="EMBL" id="KAB4310438.1"/>
    </source>
</evidence>
<evidence type="ECO:0000313" key="5">
    <source>
        <dbReference type="EMBL" id="KAB4458762.1"/>
    </source>
</evidence>
<evidence type="ECO:0000313" key="4">
    <source>
        <dbReference type="EMBL" id="KAB4454758.1"/>
    </source>
</evidence>
<feature type="domain" description="Putative beta-lactamase-inhibitor-like PepSY-like" evidence="2">
    <location>
        <begin position="62"/>
        <end position="144"/>
    </location>
</feature>
<feature type="chain" id="PRO_5044056513" evidence="1">
    <location>
        <begin position="21"/>
        <end position="147"/>
    </location>
</feature>
<evidence type="ECO:0000313" key="14">
    <source>
        <dbReference type="Proteomes" id="UP000440614"/>
    </source>
</evidence>
<evidence type="ECO:0000313" key="12">
    <source>
        <dbReference type="Proteomes" id="UP000436825"/>
    </source>
</evidence>
<gene>
    <name evidence="9" type="ORF">DW011_24500</name>
    <name evidence="6" type="ORF">GAN59_10665</name>
    <name evidence="5" type="ORF">GAN75_01565</name>
    <name evidence="7" type="ORF">GAN91_02985</name>
    <name evidence="4" type="ORF">GAN93_03595</name>
    <name evidence="3" type="ORF">GAO51_16485</name>
    <name evidence="8" type="ORF">K0H07_01720</name>
    <name evidence="10" type="ORF">KQP59_15905</name>
</gene>
<dbReference type="AlphaFoldDB" id="A0A139KL61"/>
<evidence type="ECO:0000313" key="9">
    <source>
        <dbReference type="EMBL" id="RHL52617.1"/>
    </source>
</evidence>
<protein>
    <submittedName>
        <fullName evidence="8">PepSY-like domain-containing protein</fullName>
    </submittedName>
</protein>
<dbReference type="GeneID" id="60925849"/>
<dbReference type="OMA" id="IPANIMK"/>
<dbReference type="DNASU" id="1073355"/>
<dbReference type="Proteomes" id="UP000436858">
    <property type="component" value="Unassembled WGS sequence"/>
</dbReference>
<dbReference type="Proteomes" id="UP000283616">
    <property type="component" value="Unassembled WGS sequence"/>
</dbReference>
<organism evidence="7 13">
    <name type="scientific">Bacteroides thetaiotaomicron</name>
    <dbReference type="NCBI Taxonomy" id="818"/>
    <lineage>
        <taxon>Bacteria</taxon>
        <taxon>Pseudomonadati</taxon>
        <taxon>Bacteroidota</taxon>
        <taxon>Bacteroidia</taxon>
        <taxon>Bacteroidales</taxon>
        <taxon>Bacteroidaceae</taxon>
        <taxon>Bacteroides</taxon>
    </lineage>
</organism>
<dbReference type="SUPFAM" id="SSF160574">
    <property type="entry name" value="BT0923-like"/>
    <property type="match status" value="1"/>
</dbReference>
<dbReference type="RefSeq" id="WP_008760391.1">
    <property type="nucleotide sequence ID" value="NZ_BAABZI010000001.1"/>
</dbReference>